<reference evidence="1 2" key="1">
    <citation type="submission" date="2021-06" db="EMBL/GenBank/DDBJ databases">
        <title>Caerostris extrusa draft genome.</title>
        <authorList>
            <person name="Kono N."/>
            <person name="Arakawa K."/>
        </authorList>
    </citation>
    <scope>NUCLEOTIDE SEQUENCE [LARGE SCALE GENOMIC DNA]</scope>
</reference>
<evidence type="ECO:0000313" key="2">
    <source>
        <dbReference type="Proteomes" id="UP001054945"/>
    </source>
</evidence>
<proteinExistence type="predicted"/>
<dbReference type="AlphaFoldDB" id="A0AAV4TIP5"/>
<evidence type="ECO:0000313" key="1">
    <source>
        <dbReference type="EMBL" id="GIY45296.1"/>
    </source>
</evidence>
<organism evidence="1 2">
    <name type="scientific">Caerostris extrusa</name>
    <name type="common">Bark spider</name>
    <name type="synonym">Caerostris bankana</name>
    <dbReference type="NCBI Taxonomy" id="172846"/>
    <lineage>
        <taxon>Eukaryota</taxon>
        <taxon>Metazoa</taxon>
        <taxon>Ecdysozoa</taxon>
        <taxon>Arthropoda</taxon>
        <taxon>Chelicerata</taxon>
        <taxon>Arachnida</taxon>
        <taxon>Araneae</taxon>
        <taxon>Araneomorphae</taxon>
        <taxon>Entelegynae</taxon>
        <taxon>Araneoidea</taxon>
        <taxon>Araneidae</taxon>
        <taxon>Caerostris</taxon>
    </lineage>
</organism>
<gene>
    <name evidence="1" type="ORF">CEXT_366021</name>
</gene>
<dbReference type="Proteomes" id="UP001054945">
    <property type="component" value="Unassembled WGS sequence"/>
</dbReference>
<dbReference type="EMBL" id="BPLR01011257">
    <property type="protein sequence ID" value="GIY45296.1"/>
    <property type="molecule type" value="Genomic_DNA"/>
</dbReference>
<keyword evidence="2" id="KW-1185">Reference proteome</keyword>
<sequence length="149" mass="17283">MLIKKHKSRNNDVIKPDIQSSPELSYEGIMEDEFLFKGQPVGSIRNPSEGCFRCIKHILGNKKETTRFVDMSVEKESTNTLSIFQEHANHILKSDQSYITWNTSKENWDRILIDYAVPFQYHYFLLVIDAKSRSARIKISFHAATTSLQ</sequence>
<protein>
    <submittedName>
        <fullName evidence="1">Uncharacterized protein</fullName>
    </submittedName>
</protein>
<comment type="caution">
    <text evidence="1">The sequence shown here is derived from an EMBL/GenBank/DDBJ whole genome shotgun (WGS) entry which is preliminary data.</text>
</comment>
<name>A0AAV4TIP5_CAEEX</name>
<accession>A0AAV4TIP5</accession>